<organism evidence="3 4">
    <name type="scientific">Tetrapyrgos nigripes</name>
    <dbReference type="NCBI Taxonomy" id="182062"/>
    <lineage>
        <taxon>Eukaryota</taxon>
        <taxon>Fungi</taxon>
        <taxon>Dikarya</taxon>
        <taxon>Basidiomycota</taxon>
        <taxon>Agaricomycotina</taxon>
        <taxon>Agaricomycetes</taxon>
        <taxon>Agaricomycetidae</taxon>
        <taxon>Agaricales</taxon>
        <taxon>Marasmiineae</taxon>
        <taxon>Marasmiaceae</taxon>
        <taxon>Tetrapyrgos</taxon>
    </lineage>
</organism>
<evidence type="ECO:0000259" key="2">
    <source>
        <dbReference type="PROSITE" id="PS50181"/>
    </source>
</evidence>
<dbReference type="PROSITE" id="PS50181">
    <property type="entry name" value="FBOX"/>
    <property type="match status" value="1"/>
</dbReference>
<gene>
    <name evidence="3" type="ORF">D9758_011410</name>
</gene>
<comment type="caution">
    <text evidence="3">The sequence shown here is derived from an EMBL/GenBank/DDBJ whole genome shotgun (WGS) entry which is preliminary data.</text>
</comment>
<dbReference type="SUPFAM" id="SSF81383">
    <property type="entry name" value="F-box domain"/>
    <property type="match status" value="1"/>
</dbReference>
<dbReference type="EMBL" id="JAACJM010000107">
    <property type="protein sequence ID" value="KAF5345920.1"/>
    <property type="molecule type" value="Genomic_DNA"/>
</dbReference>
<keyword evidence="1" id="KW-0175">Coiled coil</keyword>
<dbReference type="OrthoDB" id="2269034at2759"/>
<protein>
    <recommendedName>
        <fullName evidence="2">F-box domain-containing protein</fullName>
    </recommendedName>
</protein>
<dbReference type="Gene3D" id="1.20.1280.50">
    <property type="match status" value="1"/>
</dbReference>
<dbReference type="SUPFAM" id="SSF52047">
    <property type="entry name" value="RNI-like"/>
    <property type="match status" value="1"/>
</dbReference>
<dbReference type="Proteomes" id="UP000559256">
    <property type="component" value="Unassembled WGS sequence"/>
</dbReference>
<dbReference type="Gene3D" id="3.80.10.10">
    <property type="entry name" value="Ribonuclease Inhibitor"/>
    <property type="match status" value="1"/>
</dbReference>
<reference evidence="3 4" key="1">
    <citation type="journal article" date="2020" name="ISME J.">
        <title>Uncovering the hidden diversity of litter-decomposition mechanisms in mushroom-forming fungi.</title>
        <authorList>
            <person name="Floudas D."/>
            <person name="Bentzer J."/>
            <person name="Ahren D."/>
            <person name="Johansson T."/>
            <person name="Persson P."/>
            <person name="Tunlid A."/>
        </authorList>
    </citation>
    <scope>NUCLEOTIDE SEQUENCE [LARGE SCALE GENOMIC DNA]</scope>
    <source>
        <strain evidence="3 4">CBS 291.85</strain>
    </source>
</reference>
<name>A0A8H5CQA9_9AGAR</name>
<dbReference type="InterPro" id="IPR001810">
    <property type="entry name" value="F-box_dom"/>
</dbReference>
<dbReference type="AlphaFoldDB" id="A0A8H5CQA9"/>
<dbReference type="InterPro" id="IPR032675">
    <property type="entry name" value="LRR_dom_sf"/>
</dbReference>
<evidence type="ECO:0000313" key="4">
    <source>
        <dbReference type="Proteomes" id="UP000559256"/>
    </source>
</evidence>
<evidence type="ECO:0000256" key="1">
    <source>
        <dbReference type="SAM" id="Coils"/>
    </source>
</evidence>
<proteinExistence type="predicted"/>
<dbReference type="Pfam" id="PF12937">
    <property type="entry name" value="F-box-like"/>
    <property type="match status" value="1"/>
</dbReference>
<keyword evidence="4" id="KW-1185">Reference proteome</keyword>
<accession>A0A8H5CQA9</accession>
<feature type="domain" description="F-box" evidence="2">
    <location>
        <begin position="74"/>
        <end position="131"/>
    </location>
</feature>
<dbReference type="InterPro" id="IPR036047">
    <property type="entry name" value="F-box-like_dom_sf"/>
</dbReference>
<feature type="coiled-coil region" evidence="1">
    <location>
        <begin position="32"/>
        <end position="59"/>
    </location>
</feature>
<sequence>MPAQNPDILKLLRSNFGTYTGEIDVKHACRCLQDSELEAKSYEAEINRLEMKIIALRNRQSIAYRRSEQYRSLLAPIRRLPPELLSHILSFCCPRNVIAFAGTEYPAICLSHVCAGWRELARTTSSLWSSISVFAFDNGTMPLRKREAFKEAVDLHLQLSRQAPLSLILSMRKDAEFERGILKSICAHSSRWETLSIRLTWDLLTSNDFAHTKHKLPLLRSLDIESLAEMRTTSLDAFQDAPLLTDVIIRNHKAPGMALSLPFSQLTSLTFNDCWVSGALRLINSATQVQHITFGVGCTENVGGLPEGTPVLVPSQRLAVVTGAGLSIPDVFKYLTLPGLAHLSISSPFLRPCLCTNVRRSAISSLLSRARCTLTTLVLDNVEIQDHDLVALLQLQPLNSLTTLIIHEPRTPVTPEKTNLALTQSFFEGITVNYRGSLSSTLLPHLKELDLRFRAVDTFPWPVLLSMIHSRWIPDAEFSSEIGVDSLTSVILRPLGDVKASDMQPLQVLKAAGLLHVM</sequence>
<evidence type="ECO:0000313" key="3">
    <source>
        <dbReference type="EMBL" id="KAF5345920.1"/>
    </source>
</evidence>